<evidence type="ECO:0000256" key="3">
    <source>
        <dbReference type="ARBA" id="ARBA00022679"/>
    </source>
</evidence>
<reference evidence="8 9" key="1">
    <citation type="submission" date="2016-02" db="EMBL/GenBank/DDBJ databases">
        <title>Draft Genome for Tepidibacillus decaturensis nov. sp. Strain Z9, an Anaerobic, Moderately Thermophilic and Heterotrophic Bacterium from Deep Subsurface of the Illinois Basin, USA.</title>
        <authorList>
            <person name="Dong Y."/>
            <person name="Chang J.Y."/>
            <person name="Sanford R."/>
            <person name="Fouke B.W."/>
        </authorList>
    </citation>
    <scope>NUCLEOTIDE SEQUENCE [LARGE SCALE GENOMIC DNA]</scope>
    <source>
        <strain evidence="8 9">Z9</strain>
    </source>
</reference>
<dbReference type="PROSITE" id="PS00373">
    <property type="entry name" value="GART"/>
    <property type="match status" value="1"/>
</dbReference>
<evidence type="ECO:0000256" key="1">
    <source>
        <dbReference type="ARBA" id="ARBA00010699"/>
    </source>
</evidence>
<accession>A0A135L479</accession>
<dbReference type="PANTHER" id="PTHR11138:SF5">
    <property type="entry name" value="METHIONYL-TRNA FORMYLTRANSFERASE, MITOCHONDRIAL"/>
    <property type="match status" value="1"/>
</dbReference>
<dbReference type="Proteomes" id="UP000070352">
    <property type="component" value="Unassembled WGS sequence"/>
</dbReference>
<dbReference type="EMBL" id="LSKU01000001">
    <property type="protein sequence ID" value="KXG43719.1"/>
    <property type="molecule type" value="Genomic_DNA"/>
</dbReference>
<comment type="function">
    <text evidence="5">Attaches a formyl group to the free amino group of methionyl-tRNA(fMet). The formyl group appears to play a dual role in the initiator identity of N-formylmethionyl-tRNA by promoting its recognition by IF2 and preventing the misappropriation of this tRNA by the elongation apparatus.</text>
</comment>
<comment type="caution">
    <text evidence="8">The sequence shown here is derived from an EMBL/GenBank/DDBJ whole genome shotgun (WGS) entry which is preliminary data.</text>
</comment>
<protein>
    <recommendedName>
        <fullName evidence="2 5">Methionyl-tRNA formyltransferase</fullName>
        <ecNumber evidence="2 5">2.1.2.9</ecNumber>
    </recommendedName>
</protein>
<evidence type="ECO:0000259" key="6">
    <source>
        <dbReference type="Pfam" id="PF00551"/>
    </source>
</evidence>
<dbReference type="GO" id="GO:0005829">
    <property type="term" value="C:cytosol"/>
    <property type="evidence" value="ECO:0007669"/>
    <property type="project" value="TreeGrafter"/>
</dbReference>
<dbReference type="InterPro" id="IPR044135">
    <property type="entry name" value="Met-tRNA-FMT_C"/>
</dbReference>
<feature type="domain" description="Formyl transferase C-terminal" evidence="7">
    <location>
        <begin position="204"/>
        <end position="299"/>
    </location>
</feature>
<dbReference type="GO" id="GO:0004479">
    <property type="term" value="F:methionyl-tRNA formyltransferase activity"/>
    <property type="evidence" value="ECO:0007669"/>
    <property type="project" value="UniProtKB-UniRule"/>
</dbReference>
<gene>
    <name evidence="5" type="primary">fmt</name>
    <name evidence="8" type="ORF">U473_06595</name>
</gene>
<dbReference type="InterPro" id="IPR005793">
    <property type="entry name" value="Formyl_trans_C"/>
</dbReference>
<dbReference type="EC" id="2.1.2.9" evidence="2 5"/>
<evidence type="ECO:0000256" key="2">
    <source>
        <dbReference type="ARBA" id="ARBA00012261"/>
    </source>
</evidence>
<comment type="similarity">
    <text evidence="1 5">Belongs to the Fmt family.</text>
</comment>
<dbReference type="SUPFAM" id="SSF53328">
    <property type="entry name" value="Formyltransferase"/>
    <property type="match status" value="1"/>
</dbReference>
<dbReference type="NCBIfam" id="TIGR00460">
    <property type="entry name" value="fmt"/>
    <property type="match status" value="1"/>
</dbReference>
<dbReference type="RefSeq" id="WP_068724572.1">
    <property type="nucleotide sequence ID" value="NZ_LSKU01000001.1"/>
</dbReference>
<dbReference type="Pfam" id="PF00551">
    <property type="entry name" value="Formyl_trans_N"/>
    <property type="match status" value="1"/>
</dbReference>
<dbReference type="SUPFAM" id="SSF50486">
    <property type="entry name" value="FMT C-terminal domain-like"/>
    <property type="match status" value="1"/>
</dbReference>
<feature type="domain" description="Formyl transferase N-terminal" evidence="6">
    <location>
        <begin position="1"/>
        <end position="180"/>
    </location>
</feature>
<dbReference type="Gene3D" id="3.40.50.12230">
    <property type="match status" value="1"/>
</dbReference>
<keyword evidence="9" id="KW-1185">Reference proteome</keyword>
<dbReference type="InterPro" id="IPR036477">
    <property type="entry name" value="Formyl_transf_N_sf"/>
</dbReference>
<dbReference type="HAMAP" id="MF_00182">
    <property type="entry name" value="Formyl_trans"/>
    <property type="match status" value="1"/>
</dbReference>
<dbReference type="Pfam" id="PF02911">
    <property type="entry name" value="Formyl_trans_C"/>
    <property type="match status" value="1"/>
</dbReference>
<evidence type="ECO:0000259" key="7">
    <source>
        <dbReference type="Pfam" id="PF02911"/>
    </source>
</evidence>
<comment type="catalytic activity">
    <reaction evidence="5">
        <text>L-methionyl-tRNA(fMet) + (6R)-10-formyltetrahydrofolate = N-formyl-L-methionyl-tRNA(fMet) + (6S)-5,6,7,8-tetrahydrofolate + H(+)</text>
        <dbReference type="Rhea" id="RHEA:24380"/>
        <dbReference type="Rhea" id="RHEA-COMP:9952"/>
        <dbReference type="Rhea" id="RHEA-COMP:9953"/>
        <dbReference type="ChEBI" id="CHEBI:15378"/>
        <dbReference type="ChEBI" id="CHEBI:57453"/>
        <dbReference type="ChEBI" id="CHEBI:78530"/>
        <dbReference type="ChEBI" id="CHEBI:78844"/>
        <dbReference type="ChEBI" id="CHEBI:195366"/>
        <dbReference type="EC" id="2.1.2.9"/>
    </reaction>
</comment>
<dbReference type="STRING" id="1413211.U473_06595"/>
<dbReference type="OrthoDB" id="9802815at2"/>
<dbReference type="CDD" id="cd08646">
    <property type="entry name" value="FMT_core_Met-tRNA-FMT_N"/>
    <property type="match status" value="1"/>
</dbReference>
<dbReference type="InterPro" id="IPR041711">
    <property type="entry name" value="Met-tRNA-FMT_N"/>
</dbReference>
<feature type="binding site" evidence="5">
    <location>
        <begin position="109"/>
        <end position="112"/>
    </location>
    <ligand>
        <name>(6S)-5,6,7,8-tetrahydrofolate</name>
        <dbReference type="ChEBI" id="CHEBI:57453"/>
    </ligand>
</feature>
<dbReference type="CDD" id="cd08704">
    <property type="entry name" value="Met_tRNA_FMT_C"/>
    <property type="match status" value="1"/>
</dbReference>
<dbReference type="InterPro" id="IPR005794">
    <property type="entry name" value="Fmt"/>
</dbReference>
<sequence length="318" mass="35553">MRIVFMGTPDFAVPSLQHLVNEGYQVVGVVTQPDRPKGRKQIMTPPPVKVLAEQLGIEVFQPVKIKEETAIQHVLQWEPDLIITAAYGQIIPVAILEKPRFKAINVHASLLPKYRGAAPIHQSIIQGEKETGITIMYMVKELDAGDILTQVRVPIEEKDTVGSLHDKLSQAGSKLLIETIRQIESGEINPIPQQHELATYAPTLKREDERINWNKTNREIYNQIRGLNPWPVAFTTFRDEVFKIWWAEPVDTSHQEKPGTVLLVDKGECLIATGNGAIALKEVQPAGKRKMDISSFLQGTTVAKGEKMGDSNEQEMDS</sequence>
<dbReference type="InterPro" id="IPR002376">
    <property type="entry name" value="Formyl_transf_N"/>
</dbReference>
<evidence type="ECO:0000313" key="9">
    <source>
        <dbReference type="Proteomes" id="UP000070352"/>
    </source>
</evidence>
<keyword evidence="4 5" id="KW-0648">Protein biosynthesis</keyword>
<name>A0A135L479_9BACI</name>
<organism evidence="8 9">
    <name type="scientific">Tepidibacillus decaturensis</name>
    <dbReference type="NCBI Taxonomy" id="1413211"/>
    <lineage>
        <taxon>Bacteria</taxon>
        <taxon>Bacillati</taxon>
        <taxon>Bacillota</taxon>
        <taxon>Bacilli</taxon>
        <taxon>Bacillales</taxon>
        <taxon>Bacillaceae</taxon>
        <taxon>Tepidibacillus</taxon>
    </lineage>
</organism>
<dbReference type="FunFam" id="3.40.50.170:FF:000004">
    <property type="entry name" value="Methionyl-tRNA formyltransferase"/>
    <property type="match status" value="1"/>
</dbReference>
<dbReference type="InterPro" id="IPR001555">
    <property type="entry name" value="GART_AS"/>
</dbReference>
<dbReference type="PANTHER" id="PTHR11138">
    <property type="entry name" value="METHIONYL-TRNA FORMYLTRANSFERASE"/>
    <property type="match status" value="1"/>
</dbReference>
<proteinExistence type="inferred from homology"/>
<keyword evidence="3 5" id="KW-0808">Transferase</keyword>
<dbReference type="InterPro" id="IPR011034">
    <property type="entry name" value="Formyl_transferase-like_C_sf"/>
</dbReference>
<evidence type="ECO:0000256" key="4">
    <source>
        <dbReference type="ARBA" id="ARBA00022917"/>
    </source>
</evidence>
<evidence type="ECO:0000256" key="5">
    <source>
        <dbReference type="HAMAP-Rule" id="MF_00182"/>
    </source>
</evidence>
<evidence type="ECO:0000313" key="8">
    <source>
        <dbReference type="EMBL" id="KXG43719.1"/>
    </source>
</evidence>
<dbReference type="FunFam" id="3.40.50.12230:FF:000001">
    <property type="entry name" value="Methionyl-tRNA formyltransferase"/>
    <property type="match status" value="1"/>
</dbReference>
<dbReference type="AlphaFoldDB" id="A0A135L479"/>